<dbReference type="EMBL" id="RCHS01003518">
    <property type="protein sequence ID" value="RMX41233.1"/>
    <property type="molecule type" value="Genomic_DNA"/>
</dbReference>
<organism evidence="1 2">
    <name type="scientific">Pocillopora damicornis</name>
    <name type="common">Cauliflower coral</name>
    <name type="synonym">Millepora damicornis</name>
    <dbReference type="NCBI Taxonomy" id="46731"/>
    <lineage>
        <taxon>Eukaryota</taxon>
        <taxon>Metazoa</taxon>
        <taxon>Cnidaria</taxon>
        <taxon>Anthozoa</taxon>
        <taxon>Hexacorallia</taxon>
        <taxon>Scleractinia</taxon>
        <taxon>Astrocoeniina</taxon>
        <taxon>Pocilloporidae</taxon>
        <taxon>Pocillopora</taxon>
    </lineage>
</organism>
<sequence length="236" mass="27410">MNTNSHSMPGRRWTGLWTYSKTCEVIDSYTLSFEVYQATQPLIEWMKKHRKYKNGKDKNVSGQDTFQHSSGWYSGCGKTCFTQSVLTDHIDELFVDIPLIVKIKNNFREGVPDLKQLKTWSPKGGLLVLDDLMVEGGNDKEVLDLFTKHSHHRNITVVCLRQDMFLPGKYFKSISRNSHHIVTFRNPRNQLGMRNVSSQAFPHKWQEVMNVYRKTTQRPFGSSTLDHDDFDCPVTY</sequence>
<evidence type="ECO:0000313" key="2">
    <source>
        <dbReference type="Proteomes" id="UP000275408"/>
    </source>
</evidence>
<name>A0A3M6TII1_POCDA</name>
<keyword evidence="2" id="KW-1185">Reference proteome</keyword>
<accession>A0A3M6TII1</accession>
<protein>
    <submittedName>
        <fullName evidence="1">Uncharacterized protein</fullName>
    </submittedName>
</protein>
<gene>
    <name evidence="1" type="ORF">pdam_00013256</name>
</gene>
<dbReference type="AlphaFoldDB" id="A0A3M6TII1"/>
<proteinExistence type="predicted"/>
<reference evidence="1 2" key="1">
    <citation type="journal article" date="2018" name="Sci. Rep.">
        <title>Comparative analysis of the Pocillopora damicornis genome highlights role of immune system in coral evolution.</title>
        <authorList>
            <person name="Cunning R."/>
            <person name="Bay R.A."/>
            <person name="Gillette P."/>
            <person name="Baker A.C."/>
            <person name="Traylor-Knowles N."/>
        </authorList>
    </citation>
    <scope>NUCLEOTIDE SEQUENCE [LARGE SCALE GENOMIC DNA]</scope>
    <source>
        <strain evidence="1">RSMAS</strain>
        <tissue evidence="1">Whole animal</tissue>
    </source>
</reference>
<dbReference type="OrthoDB" id="5972392at2759"/>
<comment type="caution">
    <text evidence="1">The sequence shown here is derived from an EMBL/GenBank/DDBJ whole genome shotgun (WGS) entry which is preliminary data.</text>
</comment>
<evidence type="ECO:0000313" key="1">
    <source>
        <dbReference type="EMBL" id="RMX41233.1"/>
    </source>
</evidence>
<dbReference type="Proteomes" id="UP000275408">
    <property type="component" value="Unassembled WGS sequence"/>
</dbReference>